<feature type="region of interest" description="Disordered" evidence="1">
    <location>
        <begin position="174"/>
        <end position="197"/>
    </location>
</feature>
<feature type="compositionally biased region" description="Low complexity" evidence="1">
    <location>
        <begin position="67"/>
        <end position="78"/>
    </location>
</feature>
<dbReference type="Proteomes" id="UP000028058">
    <property type="component" value="Unassembled WGS sequence"/>
</dbReference>
<dbReference type="EMBL" id="JNAD02000018">
    <property type="protein sequence ID" value="RKM91327.1"/>
    <property type="molecule type" value="Genomic_DNA"/>
</dbReference>
<feature type="compositionally biased region" description="Gly residues" evidence="1">
    <location>
        <begin position="178"/>
        <end position="190"/>
    </location>
</feature>
<feature type="region of interest" description="Disordered" evidence="1">
    <location>
        <begin position="108"/>
        <end position="133"/>
    </location>
</feature>
<gene>
    <name evidence="3" type="ORF">SFRA_029635</name>
</gene>
<dbReference type="GO" id="GO:0016787">
    <property type="term" value="F:hydrolase activity"/>
    <property type="evidence" value="ECO:0007669"/>
    <property type="project" value="UniProtKB-KW"/>
</dbReference>
<reference evidence="3 4" key="1">
    <citation type="journal article" date="2014" name="Genome Announc.">
        <title>Draft Genome Sequence of Streptomyces fradiae ATCC 19609, a Strain Highly Sensitive to Antibiotics.</title>
        <authorList>
            <person name="Bekker O.B."/>
            <person name="Klimina K.M."/>
            <person name="Vatlin A.A."/>
            <person name="Zakharevich N.V."/>
            <person name="Kasianov A.S."/>
            <person name="Danilenko V.N."/>
        </authorList>
    </citation>
    <scope>NUCLEOTIDE SEQUENCE [LARGE SCALE GENOMIC DNA]</scope>
    <source>
        <strain evidence="3 4">ATCC 19609</strain>
    </source>
</reference>
<evidence type="ECO:0000313" key="4">
    <source>
        <dbReference type="Proteomes" id="UP000028058"/>
    </source>
</evidence>
<name>A0A3M8EWF4_9ACTN</name>
<feature type="compositionally biased region" description="Basic residues" evidence="1">
    <location>
        <begin position="119"/>
        <end position="131"/>
    </location>
</feature>
<accession>A0A3M8EWF4</accession>
<organism evidence="3 4">
    <name type="scientific">Streptomyces xinghaiensis</name>
    <dbReference type="NCBI Taxonomy" id="1038928"/>
    <lineage>
        <taxon>Bacteria</taxon>
        <taxon>Bacillati</taxon>
        <taxon>Actinomycetota</taxon>
        <taxon>Actinomycetes</taxon>
        <taxon>Kitasatosporales</taxon>
        <taxon>Streptomycetaceae</taxon>
        <taxon>Streptomyces</taxon>
    </lineage>
</organism>
<feature type="region of interest" description="Disordered" evidence="1">
    <location>
        <begin position="431"/>
        <end position="468"/>
    </location>
</feature>
<evidence type="ECO:0000313" key="3">
    <source>
        <dbReference type="EMBL" id="RKM91327.1"/>
    </source>
</evidence>
<dbReference type="Pfam" id="PF12697">
    <property type="entry name" value="Abhydrolase_6"/>
    <property type="match status" value="1"/>
</dbReference>
<keyword evidence="4" id="KW-1185">Reference proteome</keyword>
<feature type="region of interest" description="Disordered" evidence="1">
    <location>
        <begin position="40"/>
        <end position="88"/>
    </location>
</feature>
<dbReference type="PANTHER" id="PTHR37017:SF11">
    <property type="entry name" value="ESTERASE_LIPASE_THIOESTERASE DOMAIN-CONTAINING PROTEIN"/>
    <property type="match status" value="1"/>
</dbReference>
<feature type="compositionally biased region" description="Basic and acidic residues" evidence="1">
    <location>
        <begin position="431"/>
        <end position="452"/>
    </location>
</feature>
<dbReference type="Gene3D" id="3.40.50.1820">
    <property type="entry name" value="alpha/beta hydrolase"/>
    <property type="match status" value="1"/>
</dbReference>
<dbReference type="InterPro" id="IPR000073">
    <property type="entry name" value="AB_hydrolase_1"/>
</dbReference>
<feature type="compositionally biased region" description="Pro residues" evidence="1">
    <location>
        <begin position="56"/>
        <end position="66"/>
    </location>
</feature>
<evidence type="ECO:0000256" key="1">
    <source>
        <dbReference type="SAM" id="MobiDB-lite"/>
    </source>
</evidence>
<dbReference type="InterPro" id="IPR029058">
    <property type="entry name" value="AB_hydrolase_fold"/>
</dbReference>
<dbReference type="AlphaFoldDB" id="A0A3M8EWF4"/>
<dbReference type="SUPFAM" id="SSF53474">
    <property type="entry name" value="alpha/beta-Hydrolases"/>
    <property type="match status" value="1"/>
</dbReference>
<evidence type="ECO:0000259" key="2">
    <source>
        <dbReference type="Pfam" id="PF12697"/>
    </source>
</evidence>
<feature type="domain" description="AB hydrolase-1" evidence="2">
    <location>
        <begin position="201"/>
        <end position="422"/>
    </location>
</feature>
<comment type="caution">
    <text evidence="3">The sequence shown here is derived from an EMBL/GenBank/DDBJ whole genome shotgun (WGS) entry which is preliminary data.</text>
</comment>
<sequence>MAAALRQFLIEIPLHDDAPSDCGAFITYFGLRTVFGCRESRSSCGDASPGSVRPQAPAPRSPPPRRPSSAPARASLVRPARRDGPGRFGEARAVTVLARPCTGPAPAAVRARAWQGPHAPHRPASPRHRQRVSSAVPLLPPASRTRRTARSRLRHASGAVALIAAALLGTVVPSHAGTPGGGDGGAGGTGPHPEHRDRPTVVLVHGAFSDGSAWRGVIKRLRHRGYPVIAPANPLRDLAGDSAYIASVLRNIEGPVVLVGHSYAGAVISNAAAGDPDVKALVYIAAFALDVGESTETISEAFPGGEVSEAVVPVPYTRPDGGTGTEFSVRRDRYREVLMADVPRREAALMAVHQRPIGLAAVTGVSRAAAWRTIPSWFLVAREDRALSPAAERFMARRAGARTVEIDAPHFAQVSHPGPVARLITDAAEHTAHAAHLPDGRDRDEQDGRDRLGAPTAGRRTAAQTPVA</sequence>
<dbReference type="OrthoDB" id="9814966at2"/>
<keyword evidence="3" id="KW-0378">Hydrolase</keyword>
<dbReference type="PANTHER" id="PTHR37017">
    <property type="entry name" value="AB HYDROLASE-1 DOMAIN-CONTAINING PROTEIN-RELATED"/>
    <property type="match status" value="1"/>
</dbReference>
<proteinExistence type="predicted"/>
<dbReference type="InterPro" id="IPR052897">
    <property type="entry name" value="Sec-Metab_Biosynth_Hydrolase"/>
</dbReference>
<protein>
    <submittedName>
        <fullName evidence="3">Alpha/beta hydrolase</fullName>
    </submittedName>
</protein>